<protein>
    <recommendedName>
        <fullName evidence="4">Derlin</fullName>
    </recommendedName>
</protein>
<name>A0A061D963_BABBI</name>
<accession>A0A061D963</accession>
<dbReference type="VEuPathDB" id="PiroplasmaDB:BBBOND_0206020"/>
<keyword evidence="1" id="KW-0732">Signal</keyword>
<dbReference type="AlphaFoldDB" id="A0A061D963"/>
<keyword evidence="3" id="KW-1185">Reference proteome</keyword>
<dbReference type="EMBL" id="LK391708">
    <property type="protein sequence ID" value="CDR95444.1"/>
    <property type="molecule type" value="Genomic_DNA"/>
</dbReference>
<dbReference type="Proteomes" id="UP000033188">
    <property type="component" value="Chromosome 2"/>
</dbReference>
<feature type="signal peptide" evidence="1">
    <location>
        <begin position="1"/>
        <end position="22"/>
    </location>
</feature>
<evidence type="ECO:0000256" key="1">
    <source>
        <dbReference type="SAM" id="SignalP"/>
    </source>
</evidence>
<dbReference type="OrthoDB" id="361833at2759"/>
<evidence type="ECO:0000313" key="3">
    <source>
        <dbReference type="Proteomes" id="UP000033188"/>
    </source>
</evidence>
<dbReference type="GeneID" id="24563985"/>
<reference evidence="3" key="1">
    <citation type="submission" date="2014-06" db="EMBL/GenBank/DDBJ databases">
        <authorList>
            <person name="Aslett M."/>
            <person name="De Silva N."/>
        </authorList>
    </citation>
    <scope>NUCLEOTIDE SEQUENCE [LARGE SCALE GENOMIC DNA]</scope>
    <source>
        <strain evidence="3">Bond</strain>
    </source>
</reference>
<proteinExistence type="predicted"/>
<dbReference type="RefSeq" id="XP_012767630.1">
    <property type="nucleotide sequence ID" value="XM_012912176.1"/>
</dbReference>
<organism evidence="2 3">
    <name type="scientific">Babesia bigemina</name>
    <dbReference type="NCBI Taxonomy" id="5866"/>
    <lineage>
        <taxon>Eukaryota</taxon>
        <taxon>Sar</taxon>
        <taxon>Alveolata</taxon>
        <taxon>Apicomplexa</taxon>
        <taxon>Aconoidasida</taxon>
        <taxon>Piroplasmida</taxon>
        <taxon>Babesiidae</taxon>
        <taxon>Babesia</taxon>
    </lineage>
</organism>
<evidence type="ECO:0008006" key="4">
    <source>
        <dbReference type="Google" id="ProtNLM"/>
    </source>
</evidence>
<dbReference type="OMA" id="THVISKY"/>
<evidence type="ECO:0000313" key="2">
    <source>
        <dbReference type="EMBL" id="CDR95444.1"/>
    </source>
</evidence>
<gene>
    <name evidence="2" type="ORF">BBBOND_0206020</name>
</gene>
<dbReference type="KEGG" id="bbig:BBBOND_0206020"/>
<sequence>MLAISVFLHSRWILRALFLCLAVNNVNVYCAKVSDLTPRVGHNNAIIPRFHHLERPSSSLRDLKRSVKHVLDRCAETPVSSSLGATSLLISSSVWIGLVRPESLMNYGSRRPFLNCCIPLASAFLIPELNGSGVLNLLSFYVLLRQSEDANGSAHLLRRLIYNLLTTTVVSGVFGMPPDFHKFSRAFTVANALENPNHHVQFQGVISMKQWHLPLALLLADYLMTLRMDQAIEGSKATIAGAATYILCNKI</sequence>
<feature type="chain" id="PRO_5001600711" description="Derlin" evidence="1">
    <location>
        <begin position="23"/>
        <end position="251"/>
    </location>
</feature>